<comment type="subunit">
    <text evidence="1 9">Homodimer.</text>
</comment>
<dbReference type="Pfam" id="PF00583">
    <property type="entry name" value="Acetyltransf_1"/>
    <property type="match status" value="1"/>
</dbReference>
<keyword evidence="5 9" id="KW-0046">Antibiotic resistance</keyword>
<sequence>MDVRPATAAHRAAWIDLRQQLWPQESVEGHAAEIDDALARSDTFTAFVAVDQAGALMGFIEAAVRFDHVNGCEGSPVAFLEGIYVAPAFRKQGVARALIAAFEDWAKGKDLREMASDAEIDNRVSHAMHQALGFAETKRVVYFRKPVA</sequence>
<dbReference type="RefSeq" id="WP_147178874.1">
    <property type="nucleotide sequence ID" value="NZ_BJZP01000003.1"/>
</dbReference>
<protein>
    <recommendedName>
        <fullName evidence="3 9">Aminoglycoside N(6')-acetyltransferase type 1</fullName>
        <ecNumber evidence="2 9">2.3.1.82</ecNumber>
    </recommendedName>
    <alternativeName>
        <fullName evidence="7 9">Aminoglycoside resistance protein</fullName>
    </alternativeName>
</protein>
<keyword evidence="4 9" id="KW-0808">Transferase</keyword>
<evidence type="ECO:0000313" key="11">
    <source>
        <dbReference type="EMBL" id="GEO84023.1"/>
    </source>
</evidence>
<keyword evidence="6 9" id="KW-0012">Acyltransferase</keyword>
<dbReference type="EMBL" id="BJZP01000003">
    <property type="protein sequence ID" value="GEO84023.1"/>
    <property type="molecule type" value="Genomic_DNA"/>
</dbReference>
<organism evidence="11 12">
    <name type="scientific">Ciceribacter naphthalenivorans</name>
    <dbReference type="NCBI Taxonomy" id="1118451"/>
    <lineage>
        <taxon>Bacteria</taxon>
        <taxon>Pseudomonadati</taxon>
        <taxon>Pseudomonadota</taxon>
        <taxon>Alphaproteobacteria</taxon>
        <taxon>Hyphomicrobiales</taxon>
        <taxon>Rhizobiaceae</taxon>
        <taxon>Ciceribacter</taxon>
    </lineage>
</organism>
<evidence type="ECO:0000256" key="9">
    <source>
        <dbReference type="PIRNR" id="PIRNR000452"/>
    </source>
</evidence>
<dbReference type="PANTHER" id="PTHR43072:SF60">
    <property type="entry name" value="L-2,4-DIAMINOBUTYRIC ACID ACETYLTRANSFERASE"/>
    <property type="match status" value="1"/>
</dbReference>
<evidence type="ECO:0000313" key="12">
    <source>
        <dbReference type="Proteomes" id="UP000321717"/>
    </source>
</evidence>
<keyword evidence="12" id="KW-1185">Reference proteome</keyword>
<dbReference type="OrthoDB" id="118633at2"/>
<dbReference type="PIRSF" id="PIRSF000452">
    <property type="entry name" value="6-N-acetyltransf"/>
    <property type="match status" value="1"/>
</dbReference>
<evidence type="ECO:0000256" key="2">
    <source>
        <dbReference type="ARBA" id="ARBA00012888"/>
    </source>
</evidence>
<dbReference type="EC" id="2.3.1.82" evidence="2 9"/>
<proteinExistence type="predicted"/>
<evidence type="ECO:0000256" key="7">
    <source>
        <dbReference type="ARBA" id="ARBA00029660"/>
    </source>
</evidence>
<dbReference type="Gene3D" id="3.40.630.30">
    <property type="match status" value="1"/>
</dbReference>
<dbReference type="InterPro" id="IPR016181">
    <property type="entry name" value="Acyl_CoA_acyltransferase"/>
</dbReference>
<evidence type="ECO:0000256" key="3">
    <source>
        <dbReference type="ARBA" id="ARBA00017677"/>
    </source>
</evidence>
<dbReference type="GO" id="GO:0046677">
    <property type="term" value="P:response to antibiotic"/>
    <property type="evidence" value="ECO:0007669"/>
    <property type="project" value="UniProtKB-KW"/>
</dbReference>
<dbReference type="InterPro" id="IPR000182">
    <property type="entry name" value="GNAT_dom"/>
</dbReference>
<feature type="domain" description="N-acetyltransferase" evidence="10">
    <location>
        <begin position="1"/>
        <end position="148"/>
    </location>
</feature>
<evidence type="ECO:0000259" key="10">
    <source>
        <dbReference type="PROSITE" id="PS51186"/>
    </source>
</evidence>
<dbReference type="GO" id="GO:0047663">
    <property type="term" value="F:aminoglycoside 6'-N-acetyltransferase activity"/>
    <property type="evidence" value="ECO:0007669"/>
    <property type="project" value="UniProtKB-EC"/>
</dbReference>
<evidence type="ECO:0000256" key="4">
    <source>
        <dbReference type="ARBA" id="ARBA00022679"/>
    </source>
</evidence>
<dbReference type="InterPro" id="IPR024170">
    <property type="entry name" value="Aminoglycoside_N6-AcTrfrase"/>
</dbReference>
<reference evidence="11 12" key="1">
    <citation type="submission" date="2019-07" db="EMBL/GenBank/DDBJ databases">
        <title>Whole genome shotgun sequence of Rhizobium naphthalenivorans NBRC 107585.</title>
        <authorList>
            <person name="Hosoyama A."/>
            <person name="Uohara A."/>
            <person name="Ohji S."/>
            <person name="Ichikawa N."/>
        </authorList>
    </citation>
    <scope>NUCLEOTIDE SEQUENCE [LARGE SCALE GENOMIC DNA]</scope>
    <source>
        <strain evidence="11 12">NBRC 107585</strain>
    </source>
</reference>
<dbReference type="CDD" id="cd04301">
    <property type="entry name" value="NAT_SF"/>
    <property type="match status" value="1"/>
</dbReference>
<dbReference type="PANTHER" id="PTHR43072">
    <property type="entry name" value="N-ACETYLTRANSFERASE"/>
    <property type="match status" value="1"/>
</dbReference>
<comment type="caution">
    <text evidence="11">The sequence shown here is derived from an EMBL/GenBank/DDBJ whole genome shotgun (WGS) entry which is preliminary data.</text>
</comment>
<dbReference type="PROSITE" id="PS51186">
    <property type="entry name" value="GNAT"/>
    <property type="match status" value="1"/>
</dbReference>
<comment type="function">
    <text evidence="9">Catalyzes the transfer of an acetyl group from acetyl-CoA to the 6'-amino group of aminoglycoside molecules conferring resistance to antibiotics containing the purpurosamine ring.</text>
</comment>
<dbReference type="SUPFAM" id="SSF55729">
    <property type="entry name" value="Acyl-CoA N-acyltransferases (Nat)"/>
    <property type="match status" value="1"/>
</dbReference>
<comment type="catalytic activity">
    <reaction evidence="8 9">
        <text>kanamycin B + acetyl-CoA = N(6')-acetylkanamycin B + CoA + H(+)</text>
        <dbReference type="Rhea" id="RHEA:16449"/>
        <dbReference type="ChEBI" id="CHEBI:15378"/>
        <dbReference type="ChEBI" id="CHEBI:57287"/>
        <dbReference type="ChEBI" id="CHEBI:57288"/>
        <dbReference type="ChEBI" id="CHEBI:58390"/>
        <dbReference type="ChEBI" id="CHEBI:58549"/>
        <dbReference type="EC" id="2.3.1.82"/>
    </reaction>
</comment>
<accession>A0A512HEZ3</accession>
<dbReference type="Proteomes" id="UP000321717">
    <property type="component" value="Unassembled WGS sequence"/>
</dbReference>
<gene>
    <name evidence="11" type="ORF">RNA01_09550</name>
</gene>
<evidence type="ECO:0000256" key="6">
    <source>
        <dbReference type="ARBA" id="ARBA00023315"/>
    </source>
</evidence>
<dbReference type="NCBIfam" id="NF043067">
    <property type="entry name" value="AAC_6p_group_E"/>
    <property type="match status" value="1"/>
</dbReference>
<dbReference type="AlphaFoldDB" id="A0A512HEZ3"/>
<evidence type="ECO:0000256" key="8">
    <source>
        <dbReference type="ARBA" id="ARBA00048923"/>
    </source>
</evidence>
<name>A0A512HEZ3_9HYPH</name>
<evidence type="ECO:0000256" key="5">
    <source>
        <dbReference type="ARBA" id="ARBA00023251"/>
    </source>
</evidence>
<evidence type="ECO:0000256" key="1">
    <source>
        <dbReference type="ARBA" id="ARBA00011738"/>
    </source>
</evidence>